<keyword evidence="4 6" id="KW-1133">Transmembrane helix</keyword>
<dbReference type="AlphaFoldDB" id="F0QW58"/>
<feature type="domain" description="Type II secretion system protein GspF" evidence="7">
    <location>
        <begin position="102"/>
        <end position="226"/>
    </location>
</feature>
<dbReference type="GeneID" id="10289604"/>
<dbReference type="PANTHER" id="PTHR35402:SF1">
    <property type="entry name" value="TYPE II SECRETION SYSTEM PROTEIN GSPF DOMAIN-CONTAINING PROTEIN"/>
    <property type="match status" value="1"/>
</dbReference>
<keyword evidence="9" id="KW-1185">Reference proteome</keyword>
<feature type="transmembrane region" description="Helical" evidence="6">
    <location>
        <begin position="61"/>
        <end position="82"/>
    </location>
</feature>
<sequence length="276" mass="31367">MINPIRAYRHWVGGYVNRLHMLSGYDFNRDFVIVITTYTPFIIIALIMAYVLIPIITLRDILLIVTTVLLIDYLSVLVYMNAKVYVRTSHFERYLANTLMIMTPLVASGVTLEELIDTLAIIERDPYIAREFKIILKDAREGGMDILTALRASLNRVPSRTYNEVFSLITETYLISANLADILMLKLEYLVRNKYNKLRSATQVLSLFMEVYLVTALLLPILLVLIIVTISPLGPIYLGSITLSPTLVLLITTLIYSPVMGYVMYLLIDSTISSIE</sequence>
<proteinExistence type="predicted"/>
<dbReference type="PANTHER" id="PTHR35402">
    <property type="entry name" value="INTEGRAL MEMBRANE PROTEIN-RELATED"/>
    <property type="match status" value="1"/>
</dbReference>
<dbReference type="GO" id="GO:0005886">
    <property type="term" value="C:plasma membrane"/>
    <property type="evidence" value="ECO:0007669"/>
    <property type="project" value="UniProtKB-SubCell"/>
</dbReference>
<keyword evidence="3 6" id="KW-0812">Transmembrane</keyword>
<evidence type="ECO:0000256" key="6">
    <source>
        <dbReference type="SAM" id="Phobius"/>
    </source>
</evidence>
<dbReference type="RefSeq" id="WP_013605315.1">
    <property type="nucleotide sequence ID" value="NC_015151.1"/>
</dbReference>
<dbReference type="Proteomes" id="UP000007485">
    <property type="component" value="Chromosome"/>
</dbReference>
<dbReference type="EMBL" id="CP002529">
    <property type="protein sequence ID" value="ADY02153.1"/>
    <property type="molecule type" value="Genomic_DNA"/>
</dbReference>
<dbReference type="eggNOG" id="arCOG01812">
    <property type="taxonomic scope" value="Archaea"/>
</dbReference>
<dbReference type="InterPro" id="IPR056569">
    <property type="entry name" value="ArlJ-like"/>
</dbReference>
<dbReference type="STRING" id="985053.VMUT_1952"/>
<feature type="transmembrane region" description="Helical" evidence="6">
    <location>
        <begin position="31"/>
        <end position="55"/>
    </location>
</feature>
<gene>
    <name evidence="8" type="ordered locus">VMUT_1952</name>
</gene>
<evidence type="ECO:0000256" key="1">
    <source>
        <dbReference type="ARBA" id="ARBA00004651"/>
    </source>
</evidence>
<evidence type="ECO:0000313" key="9">
    <source>
        <dbReference type="Proteomes" id="UP000007485"/>
    </source>
</evidence>
<evidence type="ECO:0000256" key="4">
    <source>
        <dbReference type="ARBA" id="ARBA00022989"/>
    </source>
</evidence>
<evidence type="ECO:0000259" key="7">
    <source>
        <dbReference type="Pfam" id="PF00482"/>
    </source>
</evidence>
<evidence type="ECO:0000256" key="5">
    <source>
        <dbReference type="ARBA" id="ARBA00023136"/>
    </source>
</evidence>
<name>F0QW58_VULM7</name>
<feature type="transmembrane region" description="Helical" evidence="6">
    <location>
        <begin position="246"/>
        <end position="268"/>
    </location>
</feature>
<feature type="transmembrane region" description="Helical" evidence="6">
    <location>
        <begin position="211"/>
        <end position="234"/>
    </location>
</feature>
<evidence type="ECO:0000256" key="2">
    <source>
        <dbReference type="ARBA" id="ARBA00022475"/>
    </source>
</evidence>
<dbReference type="InterPro" id="IPR018076">
    <property type="entry name" value="T2SS_GspF_dom"/>
</dbReference>
<keyword evidence="5 6" id="KW-0472">Membrane</keyword>
<evidence type="ECO:0000256" key="3">
    <source>
        <dbReference type="ARBA" id="ARBA00022692"/>
    </source>
</evidence>
<evidence type="ECO:0000313" key="8">
    <source>
        <dbReference type="EMBL" id="ADY02153.1"/>
    </source>
</evidence>
<organism evidence="8 9">
    <name type="scientific">Vulcanisaeta moutnovskia (strain 768-28)</name>
    <dbReference type="NCBI Taxonomy" id="985053"/>
    <lineage>
        <taxon>Archaea</taxon>
        <taxon>Thermoproteota</taxon>
        <taxon>Thermoprotei</taxon>
        <taxon>Thermoproteales</taxon>
        <taxon>Thermoproteaceae</taxon>
        <taxon>Vulcanisaeta</taxon>
    </lineage>
</organism>
<dbReference type="KEGG" id="vmo:VMUT_1952"/>
<reference evidence="8 9" key="1">
    <citation type="journal article" date="2011" name="J. Bacteriol.">
        <title>Complete genome sequence of 'Vulcanisaeta moutnovskia' strain 768-28, a novel member of the hyperthermophilic crenarchaeal genus vulcanisaeta.</title>
        <authorList>
            <person name="Gumerov V.M."/>
            <person name="Mardanov A.V."/>
            <person name="Beletsky A.V."/>
            <person name="Prokofeva M.I."/>
            <person name="Bonch-Osmolovskaya E.A."/>
            <person name="Ravin N.V."/>
            <person name="Skryabin K.G."/>
        </authorList>
    </citation>
    <scope>NUCLEOTIDE SEQUENCE [LARGE SCALE GENOMIC DNA]</scope>
    <source>
        <strain evidence="8 9">768-28</strain>
    </source>
</reference>
<keyword evidence="2" id="KW-1003">Cell membrane</keyword>
<protein>
    <submittedName>
        <fullName evidence="8">Type II secretion system protein</fullName>
    </submittedName>
</protein>
<dbReference type="HOGENOM" id="CLU_1006939_0_0_2"/>
<dbReference type="Pfam" id="PF00482">
    <property type="entry name" value="T2SSF"/>
    <property type="match status" value="1"/>
</dbReference>
<accession>F0QW58</accession>
<comment type="subcellular location">
    <subcellularLocation>
        <location evidence="1">Cell membrane</location>
        <topology evidence="1">Multi-pass membrane protein</topology>
    </subcellularLocation>
</comment>